<dbReference type="InterPro" id="IPR036869">
    <property type="entry name" value="J_dom_sf"/>
</dbReference>
<evidence type="ECO:0000256" key="2">
    <source>
        <dbReference type="ARBA" id="ARBA00004496"/>
    </source>
</evidence>
<dbReference type="CDD" id="cd06257">
    <property type="entry name" value="DnaJ"/>
    <property type="match status" value="1"/>
</dbReference>
<comment type="subcellular location">
    <subcellularLocation>
        <location evidence="2">Cytoplasm</location>
    </subcellularLocation>
    <subcellularLocation>
        <location evidence="1">Nucleus</location>
    </subcellularLocation>
</comment>
<reference evidence="9" key="1">
    <citation type="journal article" date="2010" name="Nature">
        <title>The Amphimedon queenslandica genome and the evolution of animal complexity.</title>
        <authorList>
            <person name="Srivastava M."/>
            <person name="Simakov O."/>
            <person name="Chapman J."/>
            <person name="Fahey B."/>
            <person name="Gauthier M.E."/>
            <person name="Mitros T."/>
            <person name="Richards G.S."/>
            <person name="Conaco C."/>
            <person name="Dacre M."/>
            <person name="Hellsten U."/>
            <person name="Larroux C."/>
            <person name="Putnam N.H."/>
            <person name="Stanke M."/>
            <person name="Adamska M."/>
            <person name="Darling A."/>
            <person name="Degnan S.M."/>
            <person name="Oakley T.H."/>
            <person name="Plachetzki D.C."/>
            <person name="Zhai Y."/>
            <person name="Adamski M."/>
            <person name="Calcino A."/>
            <person name="Cummins S.F."/>
            <person name="Goodstein D.M."/>
            <person name="Harris C."/>
            <person name="Jackson D.J."/>
            <person name="Leys S.P."/>
            <person name="Shu S."/>
            <person name="Woodcroft B.J."/>
            <person name="Vervoort M."/>
            <person name="Kosik K.S."/>
            <person name="Manning G."/>
            <person name="Degnan B.M."/>
            <person name="Rokhsar D.S."/>
        </authorList>
    </citation>
    <scope>NUCLEOTIDE SEQUENCE [LARGE SCALE GENOMIC DNA]</scope>
</reference>
<dbReference type="Gene3D" id="1.10.287.110">
    <property type="entry name" value="DnaJ domain"/>
    <property type="match status" value="1"/>
</dbReference>
<name>A0AAN0IEB3_AMPQE</name>
<protein>
    <recommendedName>
        <fullName evidence="7">J domain-containing protein</fullName>
    </recommendedName>
</protein>
<dbReference type="Proteomes" id="UP000007879">
    <property type="component" value="Unassembled WGS sequence"/>
</dbReference>
<evidence type="ECO:0000259" key="7">
    <source>
        <dbReference type="PROSITE" id="PS50076"/>
    </source>
</evidence>
<proteinExistence type="predicted"/>
<dbReference type="PANTHER" id="PTHR44313">
    <property type="entry name" value="DNAJ HOMOLOG SUBFAMILY C MEMBER 17"/>
    <property type="match status" value="1"/>
</dbReference>
<dbReference type="Pfam" id="PF00226">
    <property type="entry name" value="DnaJ"/>
    <property type="match status" value="1"/>
</dbReference>
<organism evidence="8 9">
    <name type="scientific">Amphimedon queenslandica</name>
    <name type="common">Sponge</name>
    <dbReference type="NCBI Taxonomy" id="400682"/>
    <lineage>
        <taxon>Eukaryota</taxon>
        <taxon>Metazoa</taxon>
        <taxon>Porifera</taxon>
        <taxon>Demospongiae</taxon>
        <taxon>Heteroscleromorpha</taxon>
        <taxon>Haplosclerida</taxon>
        <taxon>Niphatidae</taxon>
        <taxon>Amphimedon</taxon>
    </lineage>
</organism>
<dbReference type="InterPro" id="IPR052094">
    <property type="entry name" value="Pre-mRNA-splicing_ERAD"/>
</dbReference>
<dbReference type="GO" id="GO:0000390">
    <property type="term" value="P:spliceosomal complex disassembly"/>
    <property type="evidence" value="ECO:0007669"/>
    <property type="project" value="TreeGrafter"/>
</dbReference>
<dbReference type="GO" id="GO:0005737">
    <property type="term" value="C:cytoplasm"/>
    <property type="evidence" value="ECO:0007669"/>
    <property type="project" value="UniProtKB-SubCell"/>
</dbReference>
<reference evidence="8" key="2">
    <citation type="submission" date="2024-06" db="UniProtKB">
        <authorList>
            <consortium name="EnsemblMetazoa"/>
        </authorList>
    </citation>
    <scope>IDENTIFICATION</scope>
</reference>
<dbReference type="EnsemblMetazoa" id="XM_003386494.2">
    <property type="protein sequence ID" value="XP_003386542.2"/>
    <property type="gene ID" value="LOC100642014"/>
</dbReference>
<dbReference type="InterPro" id="IPR018253">
    <property type="entry name" value="DnaJ_domain_CS"/>
</dbReference>
<sequence length="303" mass="34807">MPFHVARRCGQGCGYCLTHVLPRGMVLQKVWLYKMADVLVKELGVEDLYGFLEVPSDASNKEITSGYRKKALRYHPDKNPDNPSAADMFQKLSRIYSVLSDPAARAAYDKWLKAKAQNQKRNEELSAKRRKMKESLERKENEHYDTVAAEFEAKKQIQKEIERLREDGYKLILRQEELLKDTTKPESTDEAVIQIEWNEDQGPFSAGELDAVFSKYGQCMIVPSKKKRKAVVSFTEAASAMRAIKDLKESFGITWISGKPESLIASSFSPDDRKRSSSIRDEIKLEDREADIFERLKKKFDHS</sequence>
<dbReference type="PANTHER" id="PTHR44313:SF1">
    <property type="entry name" value="DNAJ HOMOLOG SUBFAMILY C MEMBER 17"/>
    <property type="match status" value="1"/>
</dbReference>
<feature type="region of interest" description="Disordered" evidence="6">
    <location>
        <begin position="119"/>
        <end position="139"/>
    </location>
</feature>
<dbReference type="RefSeq" id="XP_003386542.2">
    <property type="nucleotide sequence ID" value="XM_003386494.2"/>
</dbReference>
<keyword evidence="9" id="KW-1185">Reference proteome</keyword>
<dbReference type="GeneID" id="100642014"/>
<dbReference type="PROSITE" id="PS50076">
    <property type="entry name" value="DNAJ_2"/>
    <property type="match status" value="1"/>
</dbReference>
<dbReference type="SMART" id="SM00271">
    <property type="entry name" value="DnaJ"/>
    <property type="match status" value="1"/>
</dbReference>
<dbReference type="PROSITE" id="PS00636">
    <property type="entry name" value="DNAJ_1"/>
    <property type="match status" value="1"/>
</dbReference>
<feature type="compositionally biased region" description="Basic and acidic residues" evidence="6">
    <location>
        <begin position="120"/>
        <end position="139"/>
    </location>
</feature>
<dbReference type="Gene3D" id="3.30.70.330">
    <property type="match status" value="1"/>
</dbReference>
<evidence type="ECO:0000313" key="9">
    <source>
        <dbReference type="Proteomes" id="UP000007879"/>
    </source>
</evidence>
<evidence type="ECO:0000256" key="3">
    <source>
        <dbReference type="ARBA" id="ARBA00022490"/>
    </source>
</evidence>
<dbReference type="InterPro" id="IPR012677">
    <property type="entry name" value="Nucleotide-bd_a/b_plait_sf"/>
</dbReference>
<dbReference type="InterPro" id="IPR001623">
    <property type="entry name" value="DnaJ_domain"/>
</dbReference>
<evidence type="ECO:0000313" key="8">
    <source>
        <dbReference type="EnsemblMetazoa" id="XP_003386542.2"/>
    </source>
</evidence>
<feature type="domain" description="J" evidence="7">
    <location>
        <begin position="47"/>
        <end position="112"/>
    </location>
</feature>
<keyword evidence="5" id="KW-0539">Nucleus</keyword>
<dbReference type="AlphaFoldDB" id="A0AAN0IEB3"/>
<dbReference type="SUPFAM" id="SSF46565">
    <property type="entry name" value="Chaperone J-domain"/>
    <property type="match status" value="1"/>
</dbReference>
<evidence type="ECO:0000256" key="1">
    <source>
        <dbReference type="ARBA" id="ARBA00004123"/>
    </source>
</evidence>
<dbReference type="KEGG" id="aqu:100642014"/>
<dbReference type="PRINTS" id="PR00625">
    <property type="entry name" value="JDOMAIN"/>
</dbReference>
<evidence type="ECO:0000256" key="5">
    <source>
        <dbReference type="ARBA" id="ARBA00023242"/>
    </source>
</evidence>
<keyword evidence="3" id="KW-0963">Cytoplasm</keyword>
<keyword evidence="4" id="KW-0143">Chaperone</keyword>
<dbReference type="GO" id="GO:0005681">
    <property type="term" value="C:spliceosomal complex"/>
    <property type="evidence" value="ECO:0007669"/>
    <property type="project" value="TreeGrafter"/>
</dbReference>
<evidence type="ECO:0000256" key="6">
    <source>
        <dbReference type="SAM" id="MobiDB-lite"/>
    </source>
</evidence>
<evidence type="ECO:0000256" key="4">
    <source>
        <dbReference type="ARBA" id="ARBA00023186"/>
    </source>
</evidence>
<accession>A0AAN0IEB3</accession>